<name>A0ABW6WDE2_9ACTN</name>
<organism evidence="1 2">
    <name type="scientific">Paractinoplanes globisporus</name>
    <dbReference type="NCBI Taxonomy" id="113565"/>
    <lineage>
        <taxon>Bacteria</taxon>
        <taxon>Bacillati</taxon>
        <taxon>Actinomycetota</taxon>
        <taxon>Actinomycetes</taxon>
        <taxon>Micromonosporales</taxon>
        <taxon>Micromonosporaceae</taxon>
        <taxon>Paractinoplanes</taxon>
    </lineage>
</organism>
<evidence type="ECO:0000313" key="1">
    <source>
        <dbReference type="EMBL" id="MFF5291328.1"/>
    </source>
</evidence>
<proteinExistence type="predicted"/>
<comment type="caution">
    <text evidence="1">The sequence shown here is derived from an EMBL/GenBank/DDBJ whole genome shotgun (WGS) entry which is preliminary data.</text>
</comment>
<accession>A0ABW6WDE2</accession>
<protein>
    <submittedName>
        <fullName evidence="1">Uncharacterized protein</fullName>
    </submittedName>
</protein>
<sequence>MRRNELAEKALTAVLRQQGLRPTREGGHEVVIRAAEAQLVPPAGPILRPYRRLRRIRGGGDYQASEGAVNPEDIEADLPVAERIVDSAADVVPHMPVFTPRR</sequence>
<gene>
    <name evidence="1" type="ORF">ACFY35_17950</name>
</gene>
<dbReference type="EMBL" id="JBIAZU010000003">
    <property type="protein sequence ID" value="MFF5291328.1"/>
    <property type="molecule type" value="Genomic_DNA"/>
</dbReference>
<dbReference type="RefSeq" id="WP_157296726.1">
    <property type="nucleotide sequence ID" value="NZ_JBIAZU010000003.1"/>
</dbReference>
<dbReference type="Proteomes" id="UP001602245">
    <property type="component" value="Unassembled WGS sequence"/>
</dbReference>
<keyword evidence="2" id="KW-1185">Reference proteome</keyword>
<evidence type="ECO:0000313" key="2">
    <source>
        <dbReference type="Proteomes" id="UP001602245"/>
    </source>
</evidence>
<reference evidence="1 2" key="1">
    <citation type="submission" date="2024-10" db="EMBL/GenBank/DDBJ databases">
        <title>The Natural Products Discovery Center: Release of the First 8490 Sequenced Strains for Exploring Actinobacteria Biosynthetic Diversity.</title>
        <authorList>
            <person name="Kalkreuter E."/>
            <person name="Kautsar S.A."/>
            <person name="Yang D."/>
            <person name="Bader C.D."/>
            <person name="Teijaro C.N."/>
            <person name="Fluegel L."/>
            <person name="Davis C.M."/>
            <person name="Simpson J.R."/>
            <person name="Lauterbach L."/>
            <person name="Steele A.D."/>
            <person name="Gui C."/>
            <person name="Meng S."/>
            <person name="Li G."/>
            <person name="Viehrig K."/>
            <person name="Ye F."/>
            <person name="Su P."/>
            <person name="Kiefer A.F."/>
            <person name="Nichols A."/>
            <person name="Cepeda A.J."/>
            <person name="Yan W."/>
            <person name="Fan B."/>
            <person name="Jiang Y."/>
            <person name="Adhikari A."/>
            <person name="Zheng C.-J."/>
            <person name="Schuster L."/>
            <person name="Cowan T.M."/>
            <person name="Smanski M.J."/>
            <person name="Chevrette M.G."/>
            <person name="De Carvalho L.P.S."/>
            <person name="Shen B."/>
        </authorList>
    </citation>
    <scope>NUCLEOTIDE SEQUENCE [LARGE SCALE GENOMIC DNA]</scope>
    <source>
        <strain evidence="1 2">NPDC000087</strain>
    </source>
</reference>